<keyword evidence="2" id="KW-1185">Reference proteome</keyword>
<dbReference type="InterPro" id="IPR000150">
    <property type="entry name" value="Cof"/>
</dbReference>
<dbReference type="SUPFAM" id="SSF56784">
    <property type="entry name" value="HAD-like"/>
    <property type="match status" value="1"/>
</dbReference>
<dbReference type="OrthoDB" id="1654797at2"/>
<dbReference type="Proteomes" id="UP000063781">
    <property type="component" value="Chromosome"/>
</dbReference>
<dbReference type="GO" id="GO:0005829">
    <property type="term" value="C:cytosol"/>
    <property type="evidence" value="ECO:0007669"/>
    <property type="project" value="TreeGrafter"/>
</dbReference>
<dbReference type="RefSeq" id="WP_067631205.1">
    <property type="nucleotide sequence ID" value="NZ_CP013213.1"/>
</dbReference>
<dbReference type="EMBL" id="CP013213">
    <property type="protein sequence ID" value="AMC92951.1"/>
    <property type="molecule type" value="Genomic_DNA"/>
</dbReference>
<dbReference type="STRING" id="1514105.AOC36_02805"/>
<dbReference type="InterPro" id="IPR036412">
    <property type="entry name" value="HAD-like_sf"/>
</dbReference>
<dbReference type="GO" id="GO:0000287">
    <property type="term" value="F:magnesium ion binding"/>
    <property type="evidence" value="ECO:0007669"/>
    <property type="project" value="TreeGrafter"/>
</dbReference>
<dbReference type="GO" id="GO:0016791">
    <property type="term" value="F:phosphatase activity"/>
    <property type="evidence" value="ECO:0007669"/>
    <property type="project" value="TreeGrafter"/>
</dbReference>
<dbReference type="PANTHER" id="PTHR10000:SF25">
    <property type="entry name" value="PHOSPHATASE YKRA-RELATED"/>
    <property type="match status" value="1"/>
</dbReference>
<dbReference type="Gene3D" id="3.30.1240.10">
    <property type="match status" value="1"/>
</dbReference>
<dbReference type="SFLD" id="SFLDG01140">
    <property type="entry name" value="C2.B:_Phosphomannomutase_and_P"/>
    <property type="match status" value="1"/>
</dbReference>
<protein>
    <submittedName>
        <fullName evidence="1">Haloacid dehalogenase</fullName>
    </submittedName>
</protein>
<dbReference type="Pfam" id="PF08282">
    <property type="entry name" value="Hydrolase_3"/>
    <property type="match status" value="1"/>
</dbReference>
<organism evidence="1 2">
    <name type="scientific">Erysipelothrix larvae</name>
    <dbReference type="NCBI Taxonomy" id="1514105"/>
    <lineage>
        <taxon>Bacteria</taxon>
        <taxon>Bacillati</taxon>
        <taxon>Bacillota</taxon>
        <taxon>Erysipelotrichia</taxon>
        <taxon>Erysipelotrichales</taxon>
        <taxon>Erysipelotrichaceae</taxon>
        <taxon>Erysipelothrix</taxon>
    </lineage>
</organism>
<dbReference type="Gene3D" id="3.40.50.1000">
    <property type="entry name" value="HAD superfamily/HAD-like"/>
    <property type="match status" value="1"/>
</dbReference>
<proteinExistence type="predicted"/>
<dbReference type="PROSITE" id="PS01229">
    <property type="entry name" value="COF_2"/>
    <property type="match status" value="1"/>
</dbReference>
<name>A0A0X8GYU6_9FIRM</name>
<evidence type="ECO:0000313" key="2">
    <source>
        <dbReference type="Proteomes" id="UP000063781"/>
    </source>
</evidence>
<dbReference type="AlphaFoldDB" id="A0A0X8GYU6"/>
<dbReference type="InterPro" id="IPR023214">
    <property type="entry name" value="HAD_sf"/>
</dbReference>
<dbReference type="NCBIfam" id="TIGR00099">
    <property type="entry name" value="Cof-subfamily"/>
    <property type="match status" value="1"/>
</dbReference>
<dbReference type="SFLD" id="SFLDS00003">
    <property type="entry name" value="Haloacid_Dehalogenase"/>
    <property type="match status" value="1"/>
</dbReference>
<sequence>MDIKNIKLAIFDIDDTLIERGEILIKPSAYQAIKTLEEKGVQVMIATGRAYYFIQDDVFQRVKPDYVVTINGSCVFNKERDHIVYITPTRQDVEAIIQICRQHNIGVAGKMLDEMHVYHGLETFLTSYLKGSPKEHILLDYQDAELGDEIPMGLFLMGDETFIETLRPVYPELKFAKAYRDAYDIYSVNAGKIKGIETVLGKLSLTWDEVIAFGDAENDQDMLRHAAIGVAMGNATDTLKEIADYVTTDIDDHGIYNALKHLNLI</sequence>
<gene>
    <name evidence="1" type="ORF">AOC36_02805</name>
</gene>
<reference evidence="1 2" key="1">
    <citation type="submission" date="2015-10" db="EMBL/GenBank/DDBJ databases">
        <title>Erysipelothrix larvae sp. LV19 isolated from the larval gut of the rhinoceros beetle, Trypoxylus dichotomus.</title>
        <authorList>
            <person name="Lim S."/>
            <person name="Kim B.-C."/>
        </authorList>
    </citation>
    <scope>NUCLEOTIDE SEQUENCE [LARGE SCALE GENOMIC DNA]</scope>
    <source>
        <strain evidence="1 2">LV19</strain>
    </source>
</reference>
<dbReference type="PANTHER" id="PTHR10000">
    <property type="entry name" value="PHOSPHOSERINE PHOSPHATASE"/>
    <property type="match status" value="1"/>
</dbReference>
<dbReference type="KEGG" id="erl:AOC36_02805"/>
<accession>A0A0X8GYU6</accession>
<evidence type="ECO:0000313" key="1">
    <source>
        <dbReference type="EMBL" id="AMC92951.1"/>
    </source>
</evidence>